<dbReference type="Pfam" id="PF08360">
    <property type="entry name" value="TetR_C_5"/>
    <property type="match status" value="1"/>
</dbReference>
<dbReference type="InterPro" id="IPR013571">
    <property type="entry name" value="Tscrpt_reg_QacR_C"/>
</dbReference>
<protein>
    <submittedName>
        <fullName evidence="5">Transcriptional regulator, TetR family</fullName>
    </submittedName>
</protein>
<proteinExistence type="predicted"/>
<dbReference type="InterPro" id="IPR036271">
    <property type="entry name" value="Tet_transcr_reg_TetR-rel_C_sf"/>
</dbReference>
<dbReference type="EMBL" id="FMIK01000014">
    <property type="protein sequence ID" value="SCL83824.1"/>
    <property type="molecule type" value="Genomic_DNA"/>
</dbReference>
<dbReference type="PANTHER" id="PTHR43479:SF11">
    <property type="entry name" value="ACREF_ENVCD OPERON REPRESSOR-RELATED"/>
    <property type="match status" value="1"/>
</dbReference>
<feature type="domain" description="HTH tetR-type" evidence="4">
    <location>
        <begin position="10"/>
        <end position="70"/>
    </location>
</feature>
<keyword evidence="2 3" id="KW-0238">DNA-binding</keyword>
<dbReference type="PROSITE" id="PS50977">
    <property type="entry name" value="HTH_TETR_2"/>
    <property type="match status" value="1"/>
</dbReference>
<dbReference type="Pfam" id="PF00440">
    <property type="entry name" value="TetR_N"/>
    <property type="match status" value="1"/>
</dbReference>
<reference evidence="5 6" key="1">
    <citation type="submission" date="2016-08" db="EMBL/GenBank/DDBJ databases">
        <authorList>
            <person name="Loux V."/>
            <person name="Rue O."/>
        </authorList>
    </citation>
    <scope>NUCLEOTIDE SEQUENCE [LARGE SCALE GENOMIC DNA]</scope>
    <source>
        <strain evidence="5 6">AFSSA_08CEB44bac</strain>
    </source>
</reference>
<evidence type="ECO:0000259" key="4">
    <source>
        <dbReference type="PROSITE" id="PS50977"/>
    </source>
</evidence>
<dbReference type="PRINTS" id="PR00455">
    <property type="entry name" value="HTHTETR"/>
</dbReference>
<dbReference type="GO" id="GO:0003677">
    <property type="term" value="F:DNA binding"/>
    <property type="evidence" value="ECO:0007669"/>
    <property type="project" value="UniProtKB-UniRule"/>
</dbReference>
<dbReference type="InterPro" id="IPR009057">
    <property type="entry name" value="Homeodomain-like_sf"/>
</dbReference>
<accession>A0AAX2CCG1</accession>
<dbReference type="SUPFAM" id="SSF46689">
    <property type="entry name" value="Homeodomain-like"/>
    <property type="match status" value="1"/>
</dbReference>
<dbReference type="Proteomes" id="UP000242164">
    <property type="component" value="Unassembled WGS sequence"/>
</dbReference>
<name>A0AAX2CCG1_9BACI</name>
<dbReference type="Gene3D" id="1.10.357.10">
    <property type="entry name" value="Tetracycline Repressor, domain 2"/>
    <property type="match status" value="1"/>
</dbReference>
<dbReference type="GO" id="GO:0003700">
    <property type="term" value="F:DNA-binding transcription factor activity"/>
    <property type="evidence" value="ECO:0007669"/>
    <property type="project" value="InterPro"/>
</dbReference>
<dbReference type="Gene3D" id="1.10.10.60">
    <property type="entry name" value="Homeodomain-like"/>
    <property type="match status" value="1"/>
</dbReference>
<evidence type="ECO:0000256" key="3">
    <source>
        <dbReference type="PROSITE-ProRule" id="PRU00335"/>
    </source>
</evidence>
<comment type="caution">
    <text evidence="5">The sequence shown here is derived from an EMBL/GenBank/DDBJ whole genome shotgun (WGS) entry which is preliminary data.</text>
</comment>
<dbReference type="SUPFAM" id="SSF48498">
    <property type="entry name" value="Tetracyclin repressor-like, C-terminal domain"/>
    <property type="match status" value="1"/>
</dbReference>
<evidence type="ECO:0000313" key="5">
    <source>
        <dbReference type="EMBL" id="SCL83824.1"/>
    </source>
</evidence>
<dbReference type="PANTHER" id="PTHR43479">
    <property type="entry name" value="ACREF/ENVCD OPERON REPRESSOR-RELATED"/>
    <property type="match status" value="1"/>
</dbReference>
<evidence type="ECO:0000256" key="2">
    <source>
        <dbReference type="ARBA" id="ARBA00023125"/>
    </source>
</evidence>
<organism evidence="5 6">
    <name type="scientific">Bacillus cytotoxicus</name>
    <dbReference type="NCBI Taxonomy" id="580165"/>
    <lineage>
        <taxon>Bacteria</taxon>
        <taxon>Bacillati</taxon>
        <taxon>Bacillota</taxon>
        <taxon>Bacilli</taxon>
        <taxon>Bacillales</taxon>
        <taxon>Bacillaceae</taxon>
        <taxon>Bacillus</taxon>
        <taxon>Bacillus cereus group</taxon>
    </lineage>
</organism>
<evidence type="ECO:0000256" key="1">
    <source>
        <dbReference type="ARBA" id="ARBA00022491"/>
    </source>
</evidence>
<dbReference type="InterPro" id="IPR001647">
    <property type="entry name" value="HTH_TetR"/>
</dbReference>
<sequence>MEGNMRKSAEEIKKEIAYKAEELFSQKGYAATSMEEICEITERSKGSIYYHFKSKEELFLFVVKQHTYDWIEKWNVKEKQYHTSTEKLYGLAEFHVEDTQHPIFSAVEEFSTSQVVSKEVLDEMLTLARASYGVFEKLIEEGIQSGEFRQDNIRDLMYIVNGLLSGLGVLYYELDPIEMKRVYKKAIDVLLQGMAADS</sequence>
<dbReference type="GO" id="GO:0045892">
    <property type="term" value="P:negative regulation of DNA-templated transcription"/>
    <property type="evidence" value="ECO:0007669"/>
    <property type="project" value="InterPro"/>
</dbReference>
<keyword evidence="1" id="KW-0678">Repressor</keyword>
<evidence type="ECO:0000313" key="6">
    <source>
        <dbReference type="Proteomes" id="UP000242164"/>
    </source>
</evidence>
<dbReference type="InterPro" id="IPR050624">
    <property type="entry name" value="HTH-type_Tx_Regulator"/>
</dbReference>
<dbReference type="AlphaFoldDB" id="A0AAX2CCG1"/>
<feature type="DNA-binding region" description="H-T-H motif" evidence="3">
    <location>
        <begin position="33"/>
        <end position="52"/>
    </location>
</feature>
<gene>
    <name evidence="5" type="ORF">BCB44BAC_00433</name>
</gene>